<evidence type="ECO:0000256" key="3">
    <source>
        <dbReference type="ARBA" id="ARBA00022776"/>
    </source>
</evidence>
<dbReference type="InterPro" id="IPR024977">
    <property type="entry name" value="Apc4-like_WD40_dom"/>
</dbReference>
<dbReference type="KEGG" id="soy:115886731"/>
<proteinExistence type="predicted"/>
<evidence type="ECO:0000259" key="8">
    <source>
        <dbReference type="Pfam" id="PF12896"/>
    </source>
</evidence>
<organism evidence="10 11">
    <name type="scientific">Sitophilus oryzae</name>
    <name type="common">Rice weevil</name>
    <name type="synonym">Curculio oryzae</name>
    <dbReference type="NCBI Taxonomy" id="7048"/>
    <lineage>
        <taxon>Eukaryota</taxon>
        <taxon>Metazoa</taxon>
        <taxon>Ecdysozoa</taxon>
        <taxon>Arthropoda</taxon>
        <taxon>Hexapoda</taxon>
        <taxon>Insecta</taxon>
        <taxon>Pterygota</taxon>
        <taxon>Neoptera</taxon>
        <taxon>Endopterygota</taxon>
        <taxon>Coleoptera</taxon>
        <taxon>Polyphaga</taxon>
        <taxon>Cucujiformia</taxon>
        <taxon>Curculionidae</taxon>
        <taxon>Dryophthorinae</taxon>
        <taxon>Sitophilus</taxon>
    </lineage>
</organism>
<keyword evidence="3" id="KW-0498">Mitosis</keyword>
<evidence type="ECO:0000256" key="5">
    <source>
        <dbReference type="ARBA" id="ARBA00023306"/>
    </source>
</evidence>
<keyword evidence="2" id="KW-0132">Cell division</keyword>
<dbReference type="PANTHER" id="PTHR13260">
    <property type="entry name" value="ANAPHASE PROMOTING COMPLEX SUBUNIT 4 APC4"/>
    <property type="match status" value="1"/>
</dbReference>
<gene>
    <name evidence="11" type="primary">LOC115886731</name>
</gene>
<dbReference type="InParanoid" id="A0A6J2YD92"/>
<evidence type="ECO:0000313" key="11">
    <source>
        <dbReference type="RefSeq" id="XP_030761863.1"/>
    </source>
</evidence>
<reference evidence="11" key="1">
    <citation type="submission" date="2025-08" db="UniProtKB">
        <authorList>
            <consortium name="RefSeq"/>
        </authorList>
    </citation>
    <scope>IDENTIFICATION</scope>
    <source>
        <tissue evidence="11">Gonads</tissue>
    </source>
</reference>
<dbReference type="GO" id="GO:0034399">
    <property type="term" value="C:nuclear periphery"/>
    <property type="evidence" value="ECO:0007669"/>
    <property type="project" value="TreeGrafter"/>
</dbReference>
<dbReference type="InterPro" id="IPR024790">
    <property type="entry name" value="APC4_long_dom"/>
</dbReference>
<evidence type="ECO:0000259" key="7">
    <source>
        <dbReference type="Pfam" id="PF12894"/>
    </source>
</evidence>
<dbReference type="GeneID" id="115886731"/>
<dbReference type="Pfam" id="PF12896">
    <property type="entry name" value="ANAPC4"/>
    <property type="match status" value="1"/>
</dbReference>
<keyword evidence="4" id="KW-0833">Ubl conjugation pathway</keyword>
<dbReference type="GO" id="GO:0031145">
    <property type="term" value="P:anaphase-promoting complex-dependent catabolic process"/>
    <property type="evidence" value="ECO:0007669"/>
    <property type="project" value="InterPro"/>
</dbReference>
<dbReference type="CTD" id="31835"/>
<evidence type="ECO:0000256" key="4">
    <source>
        <dbReference type="ARBA" id="ARBA00022786"/>
    </source>
</evidence>
<dbReference type="InterPro" id="IPR015943">
    <property type="entry name" value="WD40/YVTN_repeat-like_dom_sf"/>
</dbReference>
<keyword evidence="5" id="KW-0131">Cell cycle</keyword>
<feature type="compositionally biased region" description="Acidic residues" evidence="6">
    <location>
        <begin position="721"/>
        <end position="731"/>
    </location>
</feature>
<dbReference type="GO" id="GO:0051301">
    <property type="term" value="P:cell division"/>
    <property type="evidence" value="ECO:0007669"/>
    <property type="project" value="UniProtKB-KW"/>
</dbReference>
<dbReference type="AlphaFoldDB" id="A0A6J2YD92"/>
<feature type="compositionally biased region" description="Polar residues" evidence="6">
    <location>
        <begin position="742"/>
        <end position="751"/>
    </location>
</feature>
<feature type="domain" description="Anaphase-promoting complex subunit 4 long" evidence="8">
    <location>
        <begin position="234"/>
        <end position="430"/>
    </location>
</feature>
<dbReference type="PANTHER" id="PTHR13260:SF0">
    <property type="entry name" value="ANAPHASE-PROMOTING COMPLEX SUBUNIT 4"/>
    <property type="match status" value="1"/>
</dbReference>
<evidence type="ECO:0000259" key="9">
    <source>
        <dbReference type="Pfam" id="PF23405"/>
    </source>
</evidence>
<feature type="domain" description="Anaphase-promoting complex subunit 4 C-terminal half WD40" evidence="9">
    <location>
        <begin position="572"/>
        <end position="719"/>
    </location>
</feature>
<accession>A0A6J2YD92</accession>
<evidence type="ECO:0000256" key="1">
    <source>
        <dbReference type="ARBA" id="ARBA00016067"/>
    </source>
</evidence>
<protein>
    <recommendedName>
        <fullName evidence="1">Anaphase-promoting complex subunit 4</fullName>
    </recommendedName>
</protein>
<evidence type="ECO:0000256" key="2">
    <source>
        <dbReference type="ARBA" id="ARBA00022618"/>
    </source>
</evidence>
<dbReference type="InterPro" id="IPR036322">
    <property type="entry name" value="WD40_repeat_dom_sf"/>
</dbReference>
<dbReference type="GO" id="GO:0005680">
    <property type="term" value="C:anaphase-promoting complex"/>
    <property type="evidence" value="ECO:0007669"/>
    <property type="project" value="InterPro"/>
</dbReference>
<name>A0A6J2YD92_SITOR</name>
<dbReference type="Proteomes" id="UP000504635">
    <property type="component" value="Unplaced"/>
</dbReference>
<dbReference type="InterPro" id="IPR056358">
    <property type="entry name" value="APC4_C"/>
</dbReference>
<dbReference type="SUPFAM" id="SSF50978">
    <property type="entry name" value="WD40 repeat-like"/>
    <property type="match status" value="1"/>
</dbReference>
<evidence type="ECO:0000256" key="6">
    <source>
        <dbReference type="SAM" id="MobiDB-lite"/>
    </source>
</evidence>
<dbReference type="Pfam" id="PF23405">
    <property type="entry name" value="WD40_APC4_C-half"/>
    <property type="match status" value="1"/>
</dbReference>
<evidence type="ECO:0000313" key="10">
    <source>
        <dbReference type="Proteomes" id="UP000504635"/>
    </source>
</evidence>
<dbReference type="InterPro" id="IPR024789">
    <property type="entry name" value="APC4"/>
</dbReference>
<dbReference type="GO" id="GO:0070979">
    <property type="term" value="P:protein K11-linked ubiquitination"/>
    <property type="evidence" value="ECO:0007669"/>
    <property type="project" value="TreeGrafter"/>
</dbReference>
<dbReference type="Pfam" id="PF12894">
    <property type="entry name" value="ANAPC4_WD40"/>
    <property type="match status" value="1"/>
</dbReference>
<dbReference type="OrthoDB" id="2110451at2759"/>
<dbReference type="RefSeq" id="XP_030761863.1">
    <property type="nucleotide sequence ID" value="XM_030906003.1"/>
</dbReference>
<keyword evidence="10" id="KW-1185">Reference proteome</keyword>
<dbReference type="Gene3D" id="2.130.10.10">
    <property type="entry name" value="YVTN repeat-like/Quinoprotein amine dehydrogenase"/>
    <property type="match status" value="1"/>
</dbReference>
<dbReference type="FunCoup" id="A0A6J2YD92">
    <property type="interactions" value="963"/>
</dbReference>
<sequence length="751" mass="86261">MSHTIKQLEEKNVVSEISCMVWSNRMDLVALANIKGEVALHRLTWTKAWVLNPPKDVKAQTVKGISWRPDGKVLAVAYSNGTVLLINIETKAIVLSFKVNDEISFLSWVQEKTEVKQQDVFNLNEVESELLKSIDLSKPYLRDPPPVSPLEDSINFEDIKGLTSFLQEQAEFNLLVIGTKEGLVHLRVFGCWKCLSLKVSDYFGYQCSIKNVHFTEDLSKMFITVEDKENVTTVLFNSEIFKTHSTELYHVTMKYIKLYELVLYLSKIITNITETWESILLQFDQKLSKYASQVPEGGVTADFLELLMFGTFTEQMEEFLMHDLTKKGLEKFGQTMEFSYSNIQSYLIKHIIKYAQNGTYYLAELKGMSQFEERYGVIGLNTDEIQQAIRSNGAFIIKAGEMQQIINHSVINYKAFFRWLYGSILRLMDEHVPSEVQKMTQQDLSCIAEFLQHFDNYGKVGNKKGSTFIMERIRQYMVDDDLTIKPDMTGNEWTQFLEENNCLKSNENVLCHYLDKSLVQVFNEMKRSVEKVFETPVQKISEKVQPVNTFCSLKLQPMIARVSSINISKDILLMALQKSPKSLYFFQINIDNSCQCLVRCGNIFFTKSPFQECEFDEILNIIDVKFYSTSILSLLLQEGPNSDRAVLLQLPMSPVLQQLAEVDIYAGINESFVPDINGSSIEQKVFRNVDMPVAEFSVSGSRRVSIVLGENRRKIKLFEMESEEDEEEDAEMTSMIKDDSMQDNFSNVSVE</sequence>
<feature type="domain" description="Anaphase-promoting complex subunit 4-like WD40" evidence="7">
    <location>
        <begin position="20"/>
        <end position="110"/>
    </location>
</feature>
<feature type="region of interest" description="Disordered" evidence="6">
    <location>
        <begin position="721"/>
        <end position="751"/>
    </location>
</feature>